<feature type="non-terminal residue" evidence="2">
    <location>
        <position position="59"/>
    </location>
</feature>
<feature type="signal peptide" evidence="1">
    <location>
        <begin position="1"/>
        <end position="22"/>
    </location>
</feature>
<name>A0AAN8ZX71_HALRR</name>
<comment type="caution">
    <text evidence="2">The sequence shown here is derived from an EMBL/GenBank/DDBJ whole genome shotgun (WGS) entry which is preliminary data.</text>
</comment>
<keyword evidence="1" id="KW-0732">Signal</keyword>
<dbReference type="AlphaFoldDB" id="A0AAN8ZX71"/>
<accession>A0AAN8ZX71</accession>
<organism evidence="2 3">
    <name type="scientific">Halocaridina rubra</name>
    <name type="common">Hawaiian red shrimp</name>
    <dbReference type="NCBI Taxonomy" id="373956"/>
    <lineage>
        <taxon>Eukaryota</taxon>
        <taxon>Metazoa</taxon>
        <taxon>Ecdysozoa</taxon>
        <taxon>Arthropoda</taxon>
        <taxon>Crustacea</taxon>
        <taxon>Multicrustacea</taxon>
        <taxon>Malacostraca</taxon>
        <taxon>Eumalacostraca</taxon>
        <taxon>Eucarida</taxon>
        <taxon>Decapoda</taxon>
        <taxon>Pleocyemata</taxon>
        <taxon>Caridea</taxon>
        <taxon>Atyoidea</taxon>
        <taxon>Atyidae</taxon>
        <taxon>Halocaridina</taxon>
    </lineage>
</organism>
<feature type="chain" id="PRO_5042931259" evidence="1">
    <location>
        <begin position="23"/>
        <end position="59"/>
    </location>
</feature>
<evidence type="ECO:0000256" key="1">
    <source>
        <dbReference type="SAM" id="SignalP"/>
    </source>
</evidence>
<reference evidence="2 3" key="1">
    <citation type="submission" date="2023-11" db="EMBL/GenBank/DDBJ databases">
        <title>Halocaridina rubra genome assembly.</title>
        <authorList>
            <person name="Smith C."/>
        </authorList>
    </citation>
    <scope>NUCLEOTIDE SEQUENCE [LARGE SCALE GENOMIC DNA]</scope>
    <source>
        <strain evidence="2">EP-1</strain>
        <tissue evidence="2">Whole</tissue>
    </source>
</reference>
<evidence type="ECO:0000313" key="3">
    <source>
        <dbReference type="Proteomes" id="UP001381693"/>
    </source>
</evidence>
<keyword evidence="3" id="KW-1185">Reference proteome</keyword>
<dbReference type="EMBL" id="JAXCGZ010019058">
    <property type="protein sequence ID" value="KAK7066699.1"/>
    <property type="molecule type" value="Genomic_DNA"/>
</dbReference>
<evidence type="ECO:0000313" key="2">
    <source>
        <dbReference type="EMBL" id="KAK7066699.1"/>
    </source>
</evidence>
<proteinExistence type="predicted"/>
<sequence>GRLNHPLHFFLDFLLYPTTTQTNHPSGPFIYYARNVPSIPILPRPIPHKPPSFSFFQQL</sequence>
<dbReference type="Proteomes" id="UP001381693">
    <property type="component" value="Unassembled WGS sequence"/>
</dbReference>
<feature type="non-terminal residue" evidence="2">
    <location>
        <position position="1"/>
    </location>
</feature>
<protein>
    <submittedName>
        <fullName evidence="2">Uncharacterized protein</fullName>
    </submittedName>
</protein>
<gene>
    <name evidence="2" type="ORF">SK128_015076</name>
</gene>